<dbReference type="EMBL" id="JAWJWF010000049">
    <property type="protein sequence ID" value="KAK6619190.1"/>
    <property type="molecule type" value="Genomic_DNA"/>
</dbReference>
<feature type="compositionally biased region" description="Basic and acidic residues" evidence="1">
    <location>
        <begin position="72"/>
        <end position="82"/>
    </location>
</feature>
<name>A0ABR1AGU4_POLSC</name>
<accession>A0ABR1AGU4</accession>
<protein>
    <submittedName>
        <fullName evidence="2">Uncharacterized protein</fullName>
    </submittedName>
</protein>
<dbReference type="Proteomes" id="UP001359485">
    <property type="component" value="Unassembled WGS sequence"/>
</dbReference>
<proteinExistence type="predicted"/>
<organism evidence="2 3">
    <name type="scientific">Polyplax serrata</name>
    <name type="common">Common mouse louse</name>
    <dbReference type="NCBI Taxonomy" id="468196"/>
    <lineage>
        <taxon>Eukaryota</taxon>
        <taxon>Metazoa</taxon>
        <taxon>Ecdysozoa</taxon>
        <taxon>Arthropoda</taxon>
        <taxon>Hexapoda</taxon>
        <taxon>Insecta</taxon>
        <taxon>Pterygota</taxon>
        <taxon>Neoptera</taxon>
        <taxon>Paraneoptera</taxon>
        <taxon>Psocodea</taxon>
        <taxon>Troctomorpha</taxon>
        <taxon>Phthiraptera</taxon>
        <taxon>Anoplura</taxon>
        <taxon>Polyplacidae</taxon>
        <taxon>Polyplax</taxon>
    </lineage>
</organism>
<feature type="region of interest" description="Disordered" evidence="1">
    <location>
        <begin position="72"/>
        <end position="98"/>
    </location>
</feature>
<evidence type="ECO:0000313" key="2">
    <source>
        <dbReference type="EMBL" id="KAK6619190.1"/>
    </source>
</evidence>
<reference evidence="2 3" key="1">
    <citation type="submission" date="2023-09" db="EMBL/GenBank/DDBJ databases">
        <title>Genomes of two closely related lineages of the louse Polyplax serrata with different host specificities.</title>
        <authorList>
            <person name="Martinu J."/>
            <person name="Tarabai H."/>
            <person name="Stefka J."/>
            <person name="Hypsa V."/>
        </authorList>
    </citation>
    <scope>NUCLEOTIDE SEQUENCE [LARGE SCALE GENOMIC DNA]</scope>
    <source>
        <strain evidence="2">98ZLc_SE</strain>
    </source>
</reference>
<sequence>MVAVKRKLHIDQHIDATQAPRFVSRGQTFRVVIGDTLVLPCEVDNLVDSWESKEVNPRSTAFLEKRILPKEKKRRVGEDKKKWQSQNVKGTKGQSFGR</sequence>
<gene>
    <name evidence="2" type="ORF">RUM44_003572</name>
</gene>
<keyword evidence="3" id="KW-1185">Reference proteome</keyword>
<evidence type="ECO:0000256" key="1">
    <source>
        <dbReference type="SAM" id="MobiDB-lite"/>
    </source>
</evidence>
<evidence type="ECO:0000313" key="3">
    <source>
        <dbReference type="Proteomes" id="UP001359485"/>
    </source>
</evidence>
<comment type="caution">
    <text evidence="2">The sequence shown here is derived from an EMBL/GenBank/DDBJ whole genome shotgun (WGS) entry which is preliminary data.</text>
</comment>
<feature type="compositionally biased region" description="Polar residues" evidence="1">
    <location>
        <begin position="84"/>
        <end position="98"/>
    </location>
</feature>